<gene>
    <name evidence="9" type="ORF">SAMN02746009_02320</name>
</gene>
<organism evidence="9 10">
    <name type="scientific">Hymenobacter psychrotolerans DSM 18569</name>
    <dbReference type="NCBI Taxonomy" id="1121959"/>
    <lineage>
        <taxon>Bacteria</taxon>
        <taxon>Pseudomonadati</taxon>
        <taxon>Bacteroidota</taxon>
        <taxon>Cytophagia</taxon>
        <taxon>Cytophagales</taxon>
        <taxon>Hymenobacteraceae</taxon>
        <taxon>Hymenobacter</taxon>
    </lineage>
</organism>
<dbReference type="EC" id="5.2.1.8" evidence="6"/>
<evidence type="ECO:0000256" key="7">
    <source>
        <dbReference type="SAM" id="SignalP"/>
    </source>
</evidence>
<dbReference type="PANTHER" id="PTHR43811">
    <property type="entry name" value="FKBP-TYPE PEPTIDYL-PROLYL CIS-TRANS ISOMERASE FKPA"/>
    <property type="match status" value="1"/>
</dbReference>
<evidence type="ECO:0000259" key="8">
    <source>
        <dbReference type="PROSITE" id="PS50059"/>
    </source>
</evidence>
<comment type="catalytic activity">
    <reaction evidence="1 5 6">
        <text>[protein]-peptidylproline (omega=180) = [protein]-peptidylproline (omega=0)</text>
        <dbReference type="Rhea" id="RHEA:16237"/>
        <dbReference type="Rhea" id="RHEA-COMP:10747"/>
        <dbReference type="Rhea" id="RHEA-COMP:10748"/>
        <dbReference type="ChEBI" id="CHEBI:83833"/>
        <dbReference type="ChEBI" id="CHEBI:83834"/>
        <dbReference type="EC" id="5.2.1.8"/>
    </reaction>
</comment>
<sequence>MQTIRCVLLLSCWLVSAVAWAQTAPATADSLSSPPASSLSTPSGLRYVVLRAGTGPQTVAGGRAAVYYRGFLPNGKLFDQMLFPSKPLRVRAGRGDVIKGWDELLLLLPVGTRVQAWIPARLAYGAKGVRSPADEERYLIPPDTDLRFEMEIMPLK</sequence>
<evidence type="ECO:0000256" key="4">
    <source>
        <dbReference type="ARBA" id="ARBA00023235"/>
    </source>
</evidence>
<dbReference type="Proteomes" id="UP000183947">
    <property type="component" value="Unassembled WGS sequence"/>
</dbReference>
<dbReference type="STRING" id="1121959.SAMN02746009_02320"/>
<dbReference type="PROSITE" id="PS50059">
    <property type="entry name" value="FKBP_PPIASE"/>
    <property type="match status" value="1"/>
</dbReference>
<evidence type="ECO:0000313" key="9">
    <source>
        <dbReference type="EMBL" id="SHL19813.1"/>
    </source>
</evidence>
<dbReference type="PANTHER" id="PTHR43811:SF19">
    <property type="entry name" value="39 KDA FK506-BINDING NUCLEAR PROTEIN"/>
    <property type="match status" value="1"/>
</dbReference>
<protein>
    <recommendedName>
        <fullName evidence="6">Peptidyl-prolyl cis-trans isomerase</fullName>
        <ecNumber evidence="6">5.2.1.8</ecNumber>
    </recommendedName>
</protein>
<dbReference type="Pfam" id="PF00254">
    <property type="entry name" value="FKBP_C"/>
    <property type="match status" value="1"/>
</dbReference>
<dbReference type="InterPro" id="IPR046357">
    <property type="entry name" value="PPIase_dom_sf"/>
</dbReference>
<dbReference type="Gene3D" id="3.10.50.40">
    <property type="match status" value="1"/>
</dbReference>
<evidence type="ECO:0000256" key="5">
    <source>
        <dbReference type="PROSITE-ProRule" id="PRU00277"/>
    </source>
</evidence>
<proteinExistence type="inferred from homology"/>
<reference evidence="10" key="1">
    <citation type="submission" date="2016-11" db="EMBL/GenBank/DDBJ databases">
        <authorList>
            <person name="Varghese N."/>
            <person name="Submissions S."/>
        </authorList>
    </citation>
    <scope>NUCLEOTIDE SEQUENCE [LARGE SCALE GENOMIC DNA]</scope>
    <source>
        <strain evidence="10">DSM 18569</strain>
    </source>
</reference>
<keyword evidence="4 5" id="KW-0413">Isomerase</keyword>
<accession>A0A1M6YNY3</accession>
<dbReference type="SUPFAM" id="SSF54534">
    <property type="entry name" value="FKBP-like"/>
    <property type="match status" value="1"/>
</dbReference>
<evidence type="ECO:0000256" key="3">
    <source>
        <dbReference type="ARBA" id="ARBA00023110"/>
    </source>
</evidence>
<feature type="chain" id="PRO_5012116128" description="Peptidyl-prolyl cis-trans isomerase" evidence="7">
    <location>
        <begin position="22"/>
        <end position="156"/>
    </location>
</feature>
<dbReference type="InterPro" id="IPR001179">
    <property type="entry name" value="PPIase_FKBP_dom"/>
</dbReference>
<evidence type="ECO:0000256" key="1">
    <source>
        <dbReference type="ARBA" id="ARBA00000971"/>
    </source>
</evidence>
<dbReference type="OrthoDB" id="9814548at2"/>
<dbReference type="RefSeq" id="WP_073284879.1">
    <property type="nucleotide sequence ID" value="NZ_FRAS01000011.1"/>
</dbReference>
<evidence type="ECO:0000256" key="6">
    <source>
        <dbReference type="RuleBase" id="RU003915"/>
    </source>
</evidence>
<feature type="domain" description="PPIase FKBP-type" evidence="8">
    <location>
        <begin position="61"/>
        <end position="156"/>
    </location>
</feature>
<dbReference type="AlphaFoldDB" id="A0A1M6YNY3"/>
<keyword evidence="7" id="KW-0732">Signal</keyword>
<name>A0A1M6YNY3_9BACT</name>
<evidence type="ECO:0000256" key="2">
    <source>
        <dbReference type="ARBA" id="ARBA00006577"/>
    </source>
</evidence>
<evidence type="ECO:0000313" key="10">
    <source>
        <dbReference type="Proteomes" id="UP000183947"/>
    </source>
</evidence>
<keyword evidence="10" id="KW-1185">Reference proteome</keyword>
<comment type="similarity">
    <text evidence="2 6">Belongs to the FKBP-type PPIase family.</text>
</comment>
<dbReference type="GO" id="GO:0003755">
    <property type="term" value="F:peptidyl-prolyl cis-trans isomerase activity"/>
    <property type="evidence" value="ECO:0007669"/>
    <property type="project" value="UniProtKB-UniRule"/>
</dbReference>
<feature type="signal peptide" evidence="7">
    <location>
        <begin position="1"/>
        <end position="21"/>
    </location>
</feature>
<dbReference type="EMBL" id="FRAS01000011">
    <property type="protein sequence ID" value="SHL19813.1"/>
    <property type="molecule type" value="Genomic_DNA"/>
</dbReference>
<keyword evidence="3 5" id="KW-0697">Rotamase</keyword>